<feature type="transmembrane region" description="Helical" evidence="1">
    <location>
        <begin position="78"/>
        <end position="99"/>
    </location>
</feature>
<evidence type="ECO:0000256" key="1">
    <source>
        <dbReference type="SAM" id="Phobius"/>
    </source>
</evidence>
<comment type="caution">
    <text evidence="2">The sequence shown here is derived from an EMBL/GenBank/DDBJ whole genome shotgun (WGS) entry which is preliminary data.</text>
</comment>
<organism evidence="2 3">
    <name type="scientific">Loigolactobacillus rennini DSM 20253</name>
    <dbReference type="NCBI Taxonomy" id="1423796"/>
    <lineage>
        <taxon>Bacteria</taxon>
        <taxon>Bacillati</taxon>
        <taxon>Bacillota</taxon>
        <taxon>Bacilli</taxon>
        <taxon>Lactobacillales</taxon>
        <taxon>Lactobacillaceae</taxon>
        <taxon>Loigolactobacillus</taxon>
    </lineage>
</organism>
<sequence length="130" mass="14667">MVLMKKLTDERLKAARFRYNSYLFYIQTTILILIVIFDYITHGTNYVMQHPALGVLFFTLFLSGIRSMIIAKDYTKHGLLSASIGIISVDMFGLIFILLNIHKPGVALFAILLAAGSLIAFVCAFVIFRK</sequence>
<keyword evidence="1" id="KW-1133">Transmembrane helix</keyword>
<keyword evidence="1" id="KW-0812">Transmembrane</keyword>
<protein>
    <submittedName>
        <fullName evidence="2">Uncharacterized protein</fullName>
    </submittedName>
</protein>
<keyword evidence="3" id="KW-1185">Reference proteome</keyword>
<feature type="transmembrane region" description="Helical" evidence="1">
    <location>
        <begin position="105"/>
        <end position="128"/>
    </location>
</feature>
<accession>A0A0R2D3G2</accession>
<evidence type="ECO:0000313" key="3">
    <source>
        <dbReference type="Proteomes" id="UP000051638"/>
    </source>
</evidence>
<proteinExistence type="predicted"/>
<evidence type="ECO:0000313" key="2">
    <source>
        <dbReference type="EMBL" id="KRM94684.1"/>
    </source>
</evidence>
<dbReference type="Proteomes" id="UP000051638">
    <property type="component" value="Unassembled WGS sequence"/>
</dbReference>
<dbReference type="AlphaFoldDB" id="A0A0R2D3G2"/>
<dbReference type="EMBL" id="AYYI01000087">
    <property type="protein sequence ID" value="KRM94684.1"/>
    <property type="molecule type" value="Genomic_DNA"/>
</dbReference>
<reference evidence="2 3" key="1">
    <citation type="journal article" date="2015" name="Genome Announc.">
        <title>Expanding the biotechnology potential of lactobacilli through comparative genomics of 213 strains and associated genera.</title>
        <authorList>
            <person name="Sun Z."/>
            <person name="Harris H.M."/>
            <person name="McCann A."/>
            <person name="Guo C."/>
            <person name="Argimon S."/>
            <person name="Zhang W."/>
            <person name="Yang X."/>
            <person name="Jeffery I.B."/>
            <person name="Cooney J.C."/>
            <person name="Kagawa T.F."/>
            <person name="Liu W."/>
            <person name="Song Y."/>
            <person name="Salvetti E."/>
            <person name="Wrobel A."/>
            <person name="Rasinkangas P."/>
            <person name="Parkhill J."/>
            <person name="Rea M.C."/>
            <person name="O'Sullivan O."/>
            <person name="Ritari J."/>
            <person name="Douillard F.P."/>
            <person name="Paul Ross R."/>
            <person name="Yang R."/>
            <person name="Briner A.E."/>
            <person name="Felis G.E."/>
            <person name="de Vos W.M."/>
            <person name="Barrangou R."/>
            <person name="Klaenhammer T.R."/>
            <person name="Caufield P.W."/>
            <person name="Cui Y."/>
            <person name="Zhang H."/>
            <person name="O'Toole P.W."/>
        </authorList>
    </citation>
    <scope>NUCLEOTIDE SEQUENCE [LARGE SCALE GENOMIC DNA]</scope>
    <source>
        <strain evidence="2 3">DSM 20253</strain>
    </source>
</reference>
<dbReference type="PATRIC" id="fig|1423796.3.peg.262"/>
<gene>
    <name evidence="2" type="ORF">FC24_GL000250</name>
</gene>
<feature type="transmembrane region" description="Helical" evidence="1">
    <location>
        <begin position="52"/>
        <end position="71"/>
    </location>
</feature>
<dbReference type="STRING" id="1423796.FC24_GL000250"/>
<keyword evidence="1" id="KW-0472">Membrane</keyword>
<feature type="transmembrane region" description="Helical" evidence="1">
    <location>
        <begin position="21"/>
        <end position="40"/>
    </location>
</feature>
<name>A0A0R2D3G2_9LACO</name>